<evidence type="ECO:0000313" key="2">
    <source>
        <dbReference type="EMBL" id="MXP47398.1"/>
    </source>
</evidence>
<dbReference type="EMBL" id="WTYP01000001">
    <property type="protein sequence ID" value="MXP47398.1"/>
    <property type="molecule type" value="Genomic_DNA"/>
</dbReference>
<feature type="transmembrane region" description="Helical" evidence="1">
    <location>
        <begin position="201"/>
        <end position="221"/>
    </location>
</feature>
<keyword evidence="1" id="KW-0812">Transmembrane</keyword>
<name>A0A6I4V0M9_9SPHN</name>
<feature type="transmembrane region" description="Helical" evidence="1">
    <location>
        <begin position="132"/>
        <end position="152"/>
    </location>
</feature>
<dbReference type="Pfam" id="PF06166">
    <property type="entry name" value="DUF979"/>
    <property type="match status" value="1"/>
</dbReference>
<dbReference type="InterPro" id="IPR009323">
    <property type="entry name" value="DUF979"/>
</dbReference>
<evidence type="ECO:0000313" key="3">
    <source>
        <dbReference type="Proteomes" id="UP000471435"/>
    </source>
</evidence>
<keyword evidence="1" id="KW-0472">Membrane</keyword>
<feature type="transmembrane region" description="Helical" evidence="1">
    <location>
        <begin position="96"/>
        <end position="117"/>
    </location>
</feature>
<feature type="transmembrane region" description="Helical" evidence="1">
    <location>
        <begin position="164"/>
        <end position="189"/>
    </location>
</feature>
<gene>
    <name evidence="2" type="ORF">GRI43_08335</name>
</gene>
<comment type="caution">
    <text evidence="2">The sequence shown here is derived from an EMBL/GenBank/DDBJ whole genome shotgun (WGS) entry which is preliminary data.</text>
</comment>
<sequence>MITYEWLYILAGSFFAVWSLLSLRDTANNKRLGNAAFWGLLAASFLFGSHLPDFGNGLLVLAMVGIAGAGGLGRSNPETTSLEERFNFSALLGNKLFLPALIVPVTAVAGTLLYNYTPLGDTGLFEERRETLILFGVGVVFALAAAMVWLKAPVMAPAEEGRRLLDSIGWAAILPQMLAALGAVFALAGVGDVIGSLAGQIIPDGSVLLTVIVFALGMALFTMIMGNAFAAFPVMAAAIGIPLLVEGYGGNPAVIGAVGMLAGFCGTLMTPMAANFNIVPAALLELKDQNGVIKQQIGTAIPLWVCNVAIIYVAGFLLWN</sequence>
<evidence type="ECO:0000256" key="1">
    <source>
        <dbReference type="SAM" id="Phobius"/>
    </source>
</evidence>
<dbReference type="AlphaFoldDB" id="A0A6I4V0M9"/>
<dbReference type="RefSeq" id="WP_160730520.1">
    <property type="nucleotide sequence ID" value="NZ_WTYP01000001.1"/>
</dbReference>
<keyword evidence="3" id="KW-1185">Reference proteome</keyword>
<reference evidence="2 3" key="1">
    <citation type="submission" date="2019-12" db="EMBL/GenBank/DDBJ databases">
        <title>Genomic-based taxomic classification of the family Erythrobacteraceae.</title>
        <authorList>
            <person name="Xu L."/>
        </authorList>
    </citation>
    <scope>NUCLEOTIDE SEQUENCE [LARGE SCALE GENOMIC DNA]</scope>
    <source>
        <strain evidence="2 3">SW-109</strain>
    </source>
</reference>
<dbReference type="Proteomes" id="UP000471435">
    <property type="component" value="Unassembled WGS sequence"/>
</dbReference>
<organism evidence="2 3">
    <name type="scientific">Pontixanthobacter luteolus</name>
    <dbReference type="NCBI Taxonomy" id="295089"/>
    <lineage>
        <taxon>Bacteria</taxon>
        <taxon>Pseudomonadati</taxon>
        <taxon>Pseudomonadota</taxon>
        <taxon>Alphaproteobacteria</taxon>
        <taxon>Sphingomonadales</taxon>
        <taxon>Erythrobacteraceae</taxon>
        <taxon>Pontixanthobacter</taxon>
    </lineage>
</organism>
<feature type="transmembrane region" description="Helical" evidence="1">
    <location>
        <begin position="297"/>
        <end position="319"/>
    </location>
</feature>
<proteinExistence type="predicted"/>
<feature type="transmembrane region" description="Helical" evidence="1">
    <location>
        <begin position="35"/>
        <end position="51"/>
    </location>
</feature>
<accession>A0A6I4V0M9</accession>
<dbReference type="OrthoDB" id="1689651at2"/>
<keyword evidence="1" id="KW-1133">Transmembrane helix</keyword>
<feature type="transmembrane region" description="Helical" evidence="1">
    <location>
        <begin position="254"/>
        <end position="276"/>
    </location>
</feature>
<feature type="transmembrane region" description="Helical" evidence="1">
    <location>
        <begin position="6"/>
        <end position="23"/>
    </location>
</feature>
<protein>
    <submittedName>
        <fullName evidence="2">DUF979 family protein</fullName>
    </submittedName>
</protein>
<feature type="transmembrane region" description="Helical" evidence="1">
    <location>
        <begin position="228"/>
        <end position="248"/>
    </location>
</feature>